<feature type="transmembrane region" description="Helical" evidence="6">
    <location>
        <begin position="63"/>
        <end position="80"/>
    </location>
</feature>
<dbReference type="PANTHER" id="PTHR30482:SF17">
    <property type="entry name" value="ABC TRANSPORTER ATP-BINDING PROTEIN"/>
    <property type="match status" value="1"/>
</dbReference>
<keyword evidence="7" id="KW-0614">Plasmid</keyword>
<dbReference type="InterPro" id="IPR043428">
    <property type="entry name" value="LivM-like"/>
</dbReference>
<evidence type="ECO:0000256" key="1">
    <source>
        <dbReference type="ARBA" id="ARBA00004651"/>
    </source>
</evidence>
<protein>
    <submittedName>
        <fullName evidence="7">Branched-chain amino acid ABC transporter permease</fullName>
    </submittedName>
</protein>
<keyword evidence="5 6" id="KW-0472">Membrane</keyword>
<proteinExistence type="predicted"/>
<evidence type="ECO:0000256" key="6">
    <source>
        <dbReference type="SAM" id="Phobius"/>
    </source>
</evidence>
<feature type="transmembrane region" description="Helical" evidence="6">
    <location>
        <begin position="266"/>
        <end position="286"/>
    </location>
</feature>
<evidence type="ECO:0000256" key="3">
    <source>
        <dbReference type="ARBA" id="ARBA00022692"/>
    </source>
</evidence>
<dbReference type="Proteomes" id="UP000234882">
    <property type="component" value="Plasmid pCBA4604-01"/>
</dbReference>
<keyword evidence="2" id="KW-1003">Cell membrane</keyword>
<dbReference type="InterPro" id="IPR001851">
    <property type="entry name" value="ABC_transp_permease"/>
</dbReference>
<feature type="transmembrane region" description="Helical" evidence="6">
    <location>
        <begin position="9"/>
        <end position="26"/>
    </location>
</feature>
<feature type="transmembrane region" description="Helical" evidence="6">
    <location>
        <begin position="292"/>
        <end position="313"/>
    </location>
</feature>
<dbReference type="GO" id="GO:0015658">
    <property type="term" value="F:branched-chain amino acid transmembrane transporter activity"/>
    <property type="evidence" value="ECO:0007669"/>
    <property type="project" value="InterPro"/>
</dbReference>
<sequence>MDRKPVSSLLIWLIFAAALLVAPLIFSQGASISFLCQMGAMTIFALSYNILLGQTGMLSFGHAVYYGLGAFGTIHAMNWANDGGLAIPLVLMPLVGGLVALIAGVVLGYVTTKKSGVVFAMITLGIGELVFAGTHMFPAIFGGEGGISTNRVYGTSFLGFTFGPQIQVYYLIAAWLFISTVAMYALAQTPLGRLANAVRDNPERVEFIGFSTHWIRYLMLVLSGSFAGIAGALTVINFELVGTENVSLALSGAILLFTFIGGTSYFYGPIIGAIVGTFMTAVLSGYTPAWQLYLGVSFILVVLYLPGGIASLFDRLALAAARRMIGCVALPTLSMVVTLMVLTAGAVIAVEMLYHITLHAADGPIMQLFGRQTDTTSPANWLVAMALVIMGSVGLRMALPGFRAAWEGIDSGIAHEPVTAASKQGAAA</sequence>
<organism evidence="7 8">
    <name type="scientific">Paracoccus jeotgali</name>
    <dbReference type="NCBI Taxonomy" id="2065379"/>
    <lineage>
        <taxon>Bacteria</taxon>
        <taxon>Pseudomonadati</taxon>
        <taxon>Pseudomonadota</taxon>
        <taxon>Alphaproteobacteria</taxon>
        <taxon>Rhodobacterales</taxon>
        <taxon>Paracoccaceae</taxon>
        <taxon>Paracoccus</taxon>
    </lineage>
</organism>
<feature type="transmembrane region" description="Helical" evidence="6">
    <location>
        <begin position="325"/>
        <end position="350"/>
    </location>
</feature>
<feature type="transmembrane region" description="Helical" evidence="6">
    <location>
        <begin position="86"/>
        <end position="110"/>
    </location>
</feature>
<evidence type="ECO:0000256" key="4">
    <source>
        <dbReference type="ARBA" id="ARBA00022989"/>
    </source>
</evidence>
<reference evidence="7 8" key="1">
    <citation type="submission" date="2017-12" db="EMBL/GenBank/DDBJ databases">
        <title>Genomic analysis of Paracoccus sp. CBA4604.</title>
        <authorList>
            <person name="Roh S.W."/>
            <person name="Kim J.Y."/>
            <person name="Kim J.S."/>
        </authorList>
    </citation>
    <scope>NUCLEOTIDE SEQUENCE [LARGE SCALE GENOMIC DNA]</scope>
    <source>
        <strain evidence="7 8">CBA4604</strain>
        <plasmid evidence="8">pcba4604-01</plasmid>
    </source>
</reference>
<keyword evidence="8" id="KW-1185">Reference proteome</keyword>
<gene>
    <name evidence="7" type="ORF">CYR75_15690</name>
</gene>
<dbReference type="AlphaFoldDB" id="A0A2K9MJR9"/>
<comment type="subcellular location">
    <subcellularLocation>
        <location evidence="1">Cell membrane</location>
        <topology evidence="1">Multi-pass membrane protein</topology>
    </subcellularLocation>
</comment>
<feature type="transmembrane region" description="Helical" evidence="6">
    <location>
        <begin position="32"/>
        <end position="51"/>
    </location>
</feature>
<dbReference type="EMBL" id="CP025584">
    <property type="protein sequence ID" value="AUM75853.1"/>
    <property type="molecule type" value="Genomic_DNA"/>
</dbReference>
<feature type="transmembrane region" description="Helical" evidence="6">
    <location>
        <begin position="379"/>
        <end position="399"/>
    </location>
</feature>
<geneLocation type="plasmid" evidence="8">
    <name>pcba4604-01</name>
</geneLocation>
<feature type="transmembrane region" description="Helical" evidence="6">
    <location>
        <begin position="168"/>
        <end position="187"/>
    </location>
</feature>
<accession>A0A2K9MJR9</accession>
<dbReference type="Pfam" id="PF02653">
    <property type="entry name" value="BPD_transp_2"/>
    <property type="match status" value="1"/>
</dbReference>
<keyword evidence="4 6" id="KW-1133">Transmembrane helix</keyword>
<dbReference type="PANTHER" id="PTHR30482">
    <property type="entry name" value="HIGH-AFFINITY BRANCHED-CHAIN AMINO ACID TRANSPORT SYSTEM PERMEASE"/>
    <property type="match status" value="1"/>
</dbReference>
<evidence type="ECO:0000256" key="2">
    <source>
        <dbReference type="ARBA" id="ARBA00022475"/>
    </source>
</evidence>
<dbReference type="OrthoDB" id="9810505at2"/>
<feature type="transmembrane region" description="Helical" evidence="6">
    <location>
        <begin position="117"/>
        <end position="141"/>
    </location>
</feature>
<keyword evidence="3 6" id="KW-0812">Transmembrane</keyword>
<name>A0A2K9MJR9_9RHOB</name>
<feature type="transmembrane region" description="Helical" evidence="6">
    <location>
        <begin position="242"/>
        <end position="259"/>
    </location>
</feature>
<dbReference type="CDD" id="cd06581">
    <property type="entry name" value="TM_PBP1_LivM_like"/>
    <property type="match status" value="1"/>
</dbReference>
<dbReference type="KEGG" id="paru:CYR75_15690"/>
<evidence type="ECO:0000313" key="7">
    <source>
        <dbReference type="EMBL" id="AUM75853.1"/>
    </source>
</evidence>
<evidence type="ECO:0000256" key="5">
    <source>
        <dbReference type="ARBA" id="ARBA00023136"/>
    </source>
</evidence>
<feature type="transmembrane region" description="Helical" evidence="6">
    <location>
        <begin position="214"/>
        <end position="236"/>
    </location>
</feature>
<evidence type="ECO:0000313" key="8">
    <source>
        <dbReference type="Proteomes" id="UP000234882"/>
    </source>
</evidence>
<dbReference type="GO" id="GO:0005886">
    <property type="term" value="C:plasma membrane"/>
    <property type="evidence" value="ECO:0007669"/>
    <property type="project" value="UniProtKB-SubCell"/>
</dbReference>